<reference evidence="1 2" key="1">
    <citation type="journal article" date="2004" name="Nat. Biotechnol.">
        <title>Complete genome sequence of the metabolically versatile photosynthetic bacterium Rhodopseudomonas palustris.</title>
        <authorList>
            <person name="Larimer F.W."/>
            <person name="Chain P."/>
            <person name="Hauser L."/>
            <person name="Lamerdin J."/>
            <person name="Malfatti S."/>
            <person name="Do L."/>
            <person name="Land M.L."/>
            <person name="Pelletier D.A."/>
            <person name="Beatty J.T."/>
            <person name="Lang A.S."/>
            <person name="Tabita F.R."/>
            <person name="Gibson J.L."/>
            <person name="Hanson T.E."/>
            <person name="Bobst C."/>
            <person name="Torres J.L."/>
            <person name="Peres C."/>
            <person name="Harrison F.H."/>
            <person name="Gibson J."/>
            <person name="Harwood C.S."/>
        </authorList>
    </citation>
    <scope>NUCLEOTIDE SEQUENCE [LARGE SCALE GENOMIC DNA]</scope>
    <source>
        <strain evidence="2">ATCC BAA-98 / CGA009</strain>
    </source>
</reference>
<dbReference type="KEGG" id="rpa:TX73_020970"/>
<protein>
    <recommendedName>
        <fullName evidence="3">NUDIX hydrolase</fullName>
    </recommendedName>
</protein>
<evidence type="ECO:0000313" key="1">
    <source>
        <dbReference type="EMBL" id="WCL94234.1"/>
    </source>
</evidence>
<proteinExistence type="predicted"/>
<dbReference type="GeneID" id="66895166"/>
<dbReference type="AlphaFoldDB" id="A0AAE9Y1Q8"/>
<organism evidence="1 2">
    <name type="scientific">Rhodopseudomonas palustris (strain ATCC BAA-98 / CGA009)</name>
    <dbReference type="NCBI Taxonomy" id="258594"/>
    <lineage>
        <taxon>Bacteria</taxon>
        <taxon>Pseudomonadati</taxon>
        <taxon>Pseudomonadota</taxon>
        <taxon>Alphaproteobacteria</taxon>
        <taxon>Hyphomicrobiales</taxon>
        <taxon>Nitrobacteraceae</taxon>
        <taxon>Rhodopseudomonas</taxon>
    </lineage>
</organism>
<evidence type="ECO:0008006" key="3">
    <source>
        <dbReference type="Google" id="ProtNLM"/>
    </source>
</evidence>
<gene>
    <name evidence="1" type="ORF">TX73_020970</name>
</gene>
<dbReference type="Proteomes" id="UP000001426">
    <property type="component" value="Chromosome"/>
</dbReference>
<dbReference type="EMBL" id="CP116810">
    <property type="protein sequence ID" value="WCL94234.1"/>
    <property type="molecule type" value="Genomic_DNA"/>
</dbReference>
<evidence type="ECO:0000313" key="2">
    <source>
        <dbReference type="Proteomes" id="UP000001426"/>
    </source>
</evidence>
<accession>A0AAE9Y1Q8</accession>
<dbReference type="Gene3D" id="3.90.79.10">
    <property type="entry name" value="Nucleoside Triphosphate Pyrophosphohydrolase"/>
    <property type="match status" value="1"/>
</dbReference>
<sequence length="177" mass="19834">MDDLEQQHRADDTAVEEKLNAILKSIPDPRGGLPDAVFHFVRQVTPLLNVDLLLQCEKGALLAWREDEYHVGWHIPGGIVRFREPLKTRINAVAEIELGAAVESDSDPCAMNEFRDHSRGHFLSLLYRCRLRTELPASRMYRGAGLPAQGALSWIQGVPADLYPAQQFYVGWLAATS</sequence>
<dbReference type="RefSeq" id="WP_042441678.1">
    <property type="nucleotide sequence ID" value="NZ_CP116810.1"/>
</dbReference>
<keyword evidence="2" id="KW-1185">Reference proteome</keyword>
<name>A0AAE9Y1Q8_RHOPA</name>